<dbReference type="PANTHER" id="PTHR37833">
    <property type="entry name" value="LIPOPROTEIN-RELATED"/>
    <property type="match status" value="1"/>
</dbReference>
<dbReference type="InterPro" id="IPR036249">
    <property type="entry name" value="Thioredoxin-like_sf"/>
</dbReference>
<evidence type="ECO:0000313" key="2">
    <source>
        <dbReference type="Proteomes" id="UP001143192"/>
    </source>
</evidence>
<evidence type="ECO:0000313" key="1">
    <source>
        <dbReference type="EMBL" id="MCR6503547.1"/>
    </source>
</evidence>
<dbReference type="Gene3D" id="3.40.30.10">
    <property type="entry name" value="Glutaredoxin"/>
    <property type="match status" value="1"/>
</dbReference>
<gene>
    <name evidence="1" type="ORF">M1B79_02375</name>
</gene>
<reference evidence="1" key="2">
    <citation type="submission" date="2022-04" db="EMBL/GenBank/DDBJ databases">
        <authorList>
            <person name="Fokt H."/>
            <person name="Baines J."/>
        </authorList>
    </citation>
    <scope>NUCLEOTIDE SEQUENCE</scope>
    <source>
        <strain evidence="1">KH365_2</strain>
    </source>
</reference>
<dbReference type="Gene3D" id="2.60.40.10">
    <property type="entry name" value="Immunoglobulins"/>
    <property type="match status" value="1"/>
</dbReference>
<organism evidence="1 2">
    <name type="scientific">Bacteroides muris</name>
    <name type="common">ex Fokt et al. 2023</name>
    <dbReference type="NCBI Taxonomy" id="2937417"/>
    <lineage>
        <taxon>Bacteria</taxon>
        <taxon>Pseudomonadati</taxon>
        <taxon>Bacteroidota</taxon>
        <taxon>Bacteroidia</taxon>
        <taxon>Bacteroidales</taxon>
        <taxon>Bacteroidaceae</taxon>
        <taxon>Bacteroides</taxon>
    </lineage>
</organism>
<accession>A0A9X2NQE7</accession>
<dbReference type="EMBL" id="JAMZED010000003">
    <property type="protein sequence ID" value="MCR6503547.1"/>
    <property type="molecule type" value="Genomic_DNA"/>
</dbReference>
<comment type="caution">
    <text evidence="1">The sequence shown here is derived from an EMBL/GenBank/DDBJ whole genome shotgun (WGS) entry which is preliminary data.</text>
</comment>
<name>A0A9X2NQE7_9BACE</name>
<dbReference type="InterPro" id="IPR013783">
    <property type="entry name" value="Ig-like_fold"/>
</dbReference>
<keyword evidence="2" id="KW-1185">Reference proteome</keyword>
<protein>
    <submittedName>
        <fullName evidence="1">DUF1573 domain-containing protein</fullName>
    </submittedName>
</protein>
<dbReference type="Pfam" id="PF07610">
    <property type="entry name" value="DUF1573"/>
    <property type="match status" value="1"/>
</dbReference>
<sequence length="294" mass="33368">MKYLYVFLCLLIFCMCSVPERESIVNLTKEWSGKQLLFPQEFVLDVYLDDSIISCNKVEFQQNAILIYIDSIGCMSCKMNLPEWANFIIELDSISNKTVPCLFIFNPKKNGKERVVSLLRRVHFSYPVCIDEKDSFNLLNKFPKDNRFQTFLLDKNKKVVAIGNPINNPQIKELYLRIIQGEQISQGKESKQIMTEVGMDATSVTLGSFDWHKEQKATFTLKNTGGRPLVIQDVTTSCGCTTVSYSKEPAQPGKEITLEAVYKAEHPEHFSKTVTVYCNTASSPIRLSLSGDAK</sequence>
<reference evidence="1" key="1">
    <citation type="journal article" date="2022" name="Arch. Microbiol.">
        <title>Bacteroides muris sp. nov. isolated from the cecum of wild-derived house mice.</title>
        <authorList>
            <person name="Fokt H."/>
            <person name="Unni R."/>
            <person name="Repnik U."/>
            <person name="Schmitz R.A."/>
            <person name="Bramkamp M."/>
            <person name="Baines J.F."/>
            <person name="Unterweger D."/>
        </authorList>
    </citation>
    <scope>NUCLEOTIDE SEQUENCE</scope>
    <source>
        <strain evidence="1">KH365_2</strain>
    </source>
</reference>
<dbReference type="AlphaFoldDB" id="A0A9X2NQE7"/>
<proteinExistence type="predicted"/>
<dbReference type="PANTHER" id="PTHR37833:SF1">
    <property type="entry name" value="SIGNAL PEPTIDE PROTEIN"/>
    <property type="match status" value="1"/>
</dbReference>
<dbReference type="SUPFAM" id="SSF52833">
    <property type="entry name" value="Thioredoxin-like"/>
    <property type="match status" value="1"/>
</dbReference>
<dbReference type="Proteomes" id="UP001143192">
    <property type="component" value="Unassembled WGS sequence"/>
</dbReference>
<dbReference type="InterPro" id="IPR011467">
    <property type="entry name" value="DUF1573"/>
</dbReference>